<dbReference type="RefSeq" id="WP_136822375.1">
    <property type="nucleotide sequence ID" value="NZ_BMJX01000007.1"/>
</dbReference>
<comment type="caution">
    <text evidence="3">The sequence shown here is derived from an EMBL/GenBank/DDBJ whole genome shotgun (WGS) entry which is preliminary data.</text>
</comment>
<keyword evidence="1" id="KW-0732">Signal</keyword>
<reference evidence="3 4" key="1">
    <citation type="submission" date="2019-04" db="EMBL/GenBank/DDBJ databases">
        <title>Sphingobacterium olei sp. nov., isolated from oil-contaminated soil.</title>
        <authorList>
            <person name="Liu B."/>
        </authorList>
    </citation>
    <scope>NUCLEOTIDE SEQUENCE [LARGE SCALE GENOMIC DNA]</scope>
    <source>
        <strain evidence="3 4">Y3L14</strain>
    </source>
</reference>
<feature type="signal peptide" evidence="1">
    <location>
        <begin position="1"/>
        <end position="19"/>
    </location>
</feature>
<feature type="chain" id="PRO_5020991522" evidence="1">
    <location>
        <begin position="20"/>
        <end position="200"/>
    </location>
</feature>
<evidence type="ECO:0000313" key="3">
    <source>
        <dbReference type="EMBL" id="TJY62589.1"/>
    </source>
</evidence>
<proteinExistence type="predicted"/>
<dbReference type="OrthoDB" id="1150878at2"/>
<evidence type="ECO:0000313" key="4">
    <source>
        <dbReference type="Proteomes" id="UP000309872"/>
    </source>
</evidence>
<evidence type="ECO:0000259" key="2">
    <source>
        <dbReference type="Pfam" id="PF13568"/>
    </source>
</evidence>
<gene>
    <name evidence="3" type="ORF">FAZ19_19140</name>
</gene>
<evidence type="ECO:0000256" key="1">
    <source>
        <dbReference type="SAM" id="SignalP"/>
    </source>
</evidence>
<dbReference type="AlphaFoldDB" id="A0A4V5LXH5"/>
<keyword evidence="4" id="KW-1185">Reference proteome</keyword>
<accession>A0A4V5LXH5</accession>
<dbReference type="EMBL" id="SUKA01000007">
    <property type="protein sequence ID" value="TJY62589.1"/>
    <property type="molecule type" value="Genomic_DNA"/>
</dbReference>
<dbReference type="Proteomes" id="UP000309872">
    <property type="component" value="Unassembled WGS sequence"/>
</dbReference>
<feature type="domain" description="Outer membrane protein beta-barrel" evidence="2">
    <location>
        <begin position="19"/>
        <end position="178"/>
    </location>
</feature>
<sequence>MKKTCLAVAALLCSAGLYAQSSFGIKGGLNLASEYARMDNQSSTTKILPSFHVGAYYDARVSSGFSIQPGVLLQGKGGRFEDGGETLSDKFLYLEVPINFLGRVSAGSGEVFFGGGPYLAYGLSAKVTSGRSSIHMEWGSQPNQLNRFDAGLGFLAGYRFFNGLVLSLNSTAGFINMSNLDATFQNRVSSISIGYEFGTR</sequence>
<protein>
    <submittedName>
        <fullName evidence="3">PorT family protein</fullName>
    </submittedName>
</protein>
<dbReference type="Pfam" id="PF13568">
    <property type="entry name" value="OMP_b-brl_2"/>
    <property type="match status" value="1"/>
</dbReference>
<organism evidence="3 4">
    <name type="scientific">Sphingobacterium alkalisoli</name>
    <dbReference type="NCBI Taxonomy" id="1874115"/>
    <lineage>
        <taxon>Bacteria</taxon>
        <taxon>Pseudomonadati</taxon>
        <taxon>Bacteroidota</taxon>
        <taxon>Sphingobacteriia</taxon>
        <taxon>Sphingobacteriales</taxon>
        <taxon>Sphingobacteriaceae</taxon>
        <taxon>Sphingobacterium</taxon>
    </lineage>
</organism>
<dbReference type="InterPro" id="IPR025665">
    <property type="entry name" value="Beta-barrel_OMP_2"/>
</dbReference>
<name>A0A4V5LXH5_9SPHI</name>